<dbReference type="Proteomes" id="UP000319852">
    <property type="component" value="Chromosome"/>
</dbReference>
<gene>
    <name evidence="3" type="primary">cbiX</name>
    <name evidence="3" type="ORF">HG15A2_26910</name>
</gene>
<dbReference type="EC" id="4.99.1.3" evidence="3"/>
<accession>A0A517MWW5</accession>
<keyword evidence="1" id="KW-0479">Metal-binding</keyword>
<keyword evidence="4" id="KW-1185">Reference proteome</keyword>
<dbReference type="PANTHER" id="PTHR33542:SF3">
    <property type="entry name" value="SIROHYDROCHLORIN FERROCHELATASE, CHLOROPLASTIC"/>
    <property type="match status" value="1"/>
</dbReference>
<proteinExistence type="predicted"/>
<keyword evidence="2 3" id="KW-0456">Lyase</keyword>
<organism evidence="3 4">
    <name type="scientific">Adhaeretor mobilis</name>
    <dbReference type="NCBI Taxonomy" id="1930276"/>
    <lineage>
        <taxon>Bacteria</taxon>
        <taxon>Pseudomonadati</taxon>
        <taxon>Planctomycetota</taxon>
        <taxon>Planctomycetia</taxon>
        <taxon>Pirellulales</taxon>
        <taxon>Lacipirellulaceae</taxon>
        <taxon>Adhaeretor</taxon>
    </lineage>
</organism>
<evidence type="ECO:0000313" key="4">
    <source>
        <dbReference type="Proteomes" id="UP000319852"/>
    </source>
</evidence>
<dbReference type="EMBL" id="CP036263">
    <property type="protein sequence ID" value="QDS99368.1"/>
    <property type="molecule type" value="Genomic_DNA"/>
</dbReference>
<dbReference type="GO" id="GO:0046872">
    <property type="term" value="F:metal ion binding"/>
    <property type="evidence" value="ECO:0007669"/>
    <property type="project" value="UniProtKB-KW"/>
</dbReference>
<evidence type="ECO:0000256" key="2">
    <source>
        <dbReference type="ARBA" id="ARBA00023239"/>
    </source>
</evidence>
<dbReference type="PANTHER" id="PTHR33542">
    <property type="entry name" value="SIROHYDROCHLORIN FERROCHELATASE, CHLOROPLASTIC"/>
    <property type="match status" value="1"/>
</dbReference>
<evidence type="ECO:0000313" key="3">
    <source>
        <dbReference type="EMBL" id="QDS99368.1"/>
    </source>
</evidence>
<dbReference type="Gene3D" id="3.40.50.1400">
    <property type="match status" value="1"/>
</dbReference>
<dbReference type="SUPFAM" id="SSF53800">
    <property type="entry name" value="Chelatase"/>
    <property type="match status" value="1"/>
</dbReference>
<name>A0A517MWW5_9BACT</name>
<dbReference type="InterPro" id="IPR050963">
    <property type="entry name" value="Sirohydro_Cobaltochel/CbiX"/>
</dbReference>
<dbReference type="Pfam" id="PF01903">
    <property type="entry name" value="CbiX"/>
    <property type="match status" value="1"/>
</dbReference>
<dbReference type="InterPro" id="IPR002762">
    <property type="entry name" value="CbiX-like"/>
</dbReference>
<dbReference type="KEGG" id="amob:HG15A2_26910"/>
<dbReference type="GO" id="GO:0016852">
    <property type="term" value="F:sirohydrochlorin cobaltochelatase activity"/>
    <property type="evidence" value="ECO:0007669"/>
    <property type="project" value="UniProtKB-EC"/>
</dbReference>
<dbReference type="OrthoDB" id="9797895at2"/>
<dbReference type="CDD" id="cd03416">
    <property type="entry name" value="CbiX_SirB_N"/>
    <property type="match status" value="1"/>
</dbReference>
<evidence type="ECO:0000256" key="1">
    <source>
        <dbReference type="ARBA" id="ARBA00022723"/>
    </source>
</evidence>
<dbReference type="AlphaFoldDB" id="A0A517MWW5"/>
<protein>
    <submittedName>
        <fullName evidence="3">Sirohydrochlorin cobaltochelatase</fullName>
        <ecNumber evidence="3">4.99.1.3</ecNumber>
    </submittedName>
</protein>
<reference evidence="3 4" key="1">
    <citation type="submission" date="2019-02" db="EMBL/GenBank/DDBJ databases">
        <title>Deep-cultivation of Planctomycetes and their phenomic and genomic characterization uncovers novel biology.</title>
        <authorList>
            <person name="Wiegand S."/>
            <person name="Jogler M."/>
            <person name="Boedeker C."/>
            <person name="Pinto D."/>
            <person name="Vollmers J."/>
            <person name="Rivas-Marin E."/>
            <person name="Kohn T."/>
            <person name="Peeters S.H."/>
            <person name="Heuer A."/>
            <person name="Rast P."/>
            <person name="Oberbeckmann S."/>
            <person name="Bunk B."/>
            <person name="Jeske O."/>
            <person name="Meyerdierks A."/>
            <person name="Storesund J.E."/>
            <person name="Kallscheuer N."/>
            <person name="Luecker S."/>
            <person name="Lage O.M."/>
            <person name="Pohl T."/>
            <person name="Merkel B.J."/>
            <person name="Hornburger P."/>
            <person name="Mueller R.-W."/>
            <person name="Bruemmer F."/>
            <person name="Labrenz M."/>
            <person name="Spormann A.M."/>
            <person name="Op den Camp H."/>
            <person name="Overmann J."/>
            <person name="Amann R."/>
            <person name="Jetten M.S.M."/>
            <person name="Mascher T."/>
            <person name="Medema M.H."/>
            <person name="Devos D.P."/>
            <person name="Kaster A.-K."/>
            <person name="Ovreas L."/>
            <person name="Rohde M."/>
            <person name="Galperin M.Y."/>
            <person name="Jogler C."/>
        </authorList>
    </citation>
    <scope>NUCLEOTIDE SEQUENCE [LARGE SCALE GENOMIC DNA]</scope>
    <source>
        <strain evidence="3 4">HG15A2</strain>
    </source>
</reference>
<dbReference type="RefSeq" id="WP_145060598.1">
    <property type="nucleotide sequence ID" value="NZ_CP036263.1"/>
</dbReference>
<sequence length="156" mass="16918">MSEHDFTNTEHTGVILVDHGSRREESNQLLLEVVAAYDQSSSWEIVEPAHMELAEPSIAVAFARCIERGAKRVIVFPYFLSPGRHWHSDIPRLAAAAAAEHGDIPFVVTAPLGLHPLMMEVISQRIGHCLQHAGGTADSCEMCTDSTGCAASDQGQ</sequence>